<dbReference type="InterPro" id="IPR011711">
    <property type="entry name" value="GntR_C"/>
</dbReference>
<dbReference type="InterPro" id="IPR036388">
    <property type="entry name" value="WH-like_DNA-bd_sf"/>
</dbReference>
<dbReference type="SUPFAM" id="SSF48008">
    <property type="entry name" value="GntR ligand-binding domain-like"/>
    <property type="match status" value="1"/>
</dbReference>
<name>A0ABW1VC98_9MICO</name>
<accession>A0ABW1VC98</accession>
<dbReference type="SMART" id="SM00345">
    <property type="entry name" value="HTH_GNTR"/>
    <property type="match status" value="1"/>
</dbReference>
<dbReference type="PANTHER" id="PTHR43537">
    <property type="entry name" value="TRANSCRIPTIONAL REGULATOR, GNTR FAMILY"/>
    <property type="match status" value="1"/>
</dbReference>
<evidence type="ECO:0000313" key="6">
    <source>
        <dbReference type="Proteomes" id="UP001596306"/>
    </source>
</evidence>
<gene>
    <name evidence="5" type="ORF">ACFQB0_02900</name>
</gene>
<evidence type="ECO:0000259" key="4">
    <source>
        <dbReference type="PROSITE" id="PS50949"/>
    </source>
</evidence>
<protein>
    <submittedName>
        <fullName evidence="5">GntR family transcriptional regulator</fullName>
    </submittedName>
</protein>
<dbReference type="Gene3D" id="1.20.120.530">
    <property type="entry name" value="GntR ligand-binding domain-like"/>
    <property type="match status" value="1"/>
</dbReference>
<sequence>MANRPTLLAPGESIRDRTLQLLRARIISLELAPGASLSENELAAELGISRTPVRESLILLREEGLIQVFPQLGTFVSRVDPGRVAQAQFVREAIECASLREAETVDPESLQALQANIREQHAANEAGDIDGFFALDEEFHRRLLRATGHESAWNTVNAAKAHLDRARRLSLIDARPVSSLIEQHARIVDALSEQDTTNAVESLRAHLRAVFDDVERIRQRSPELFSDGGGLRPVRRTLTVLP</sequence>
<dbReference type="Pfam" id="PF00392">
    <property type="entry name" value="GntR"/>
    <property type="match status" value="1"/>
</dbReference>
<keyword evidence="1" id="KW-0805">Transcription regulation</keyword>
<dbReference type="SMART" id="SM00895">
    <property type="entry name" value="FCD"/>
    <property type="match status" value="1"/>
</dbReference>
<evidence type="ECO:0000313" key="5">
    <source>
        <dbReference type="EMBL" id="MFC6355062.1"/>
    </source>
</evidence>
<dbReference type="SUPFAM" id="SSF46785">
    <property type="entry name" value="Winged helix' DNA-binding domain"/>
    <property type="match status" value="1"/>
</dbReference>
<organism evidence="5 6">
    <name type="scientific">Luethyella okanaganae</name>
    <dbReference type="NCBI Taxonomy" id="69372"/>
    <lineage>
        <taxon>Bacteria</taxon>
        <taxon>Bacillati</taxon>
        <taxon>Actinomycetota</taxon>
        <taxon>Actinomycetes</taxon>
        <taxon>Micrococcales</taxon>
        <taxon>Microbacteriaceae</taxon>
        <taxon>Luethyella</taxon>
    </lineage>
</organism>
<keyword evidence="2" id="KW-0238">DNA-binding</keyword>
<dbReference type="PANTHER" id="PTHR43537:SF5">
    <property type="entry name" value="UXU OPERON TRANSCRIPTIONAL REGULATOR"/>
    <property type="match status" value="1"/>
</dbReference>
<dbReference type="Gene3D" id="1.10.10.10">
    <property type="entry name" value="Winged helix-like DNA-binding domain superfamily/Winged helix DNA-binding domain"/>
    <property type="match status" value="1"/>
</dbReference>
<dbReference type="RefSeq" id="WP_386727367.1">
    <property type="nucleotide sequence ID" value="NZ_JBHSTP010000001.1"/>
</dbReference>
<proteinExistence type="predicted"/>
<dbReference type="Pfam" id="PF07729">
    <property type="entry name" value="FCD"/>
    <property type="match status" value="1"/>
</dbReference>
<comment type="caution">
    <text evidence="5">The sequence shown here is derived from an EMBL/GenBank/DDBJ whole genome shotgun (WGS) entry which is preliminary data.</text>
</comment>
<keyword evidence="6" id="KW-1185">Reference proteome</keyword>
<feature type="domain" description="HTH gntR-type" evidence="4">
    <location>
        <begin position="12"/>
        <end position="79"/>
    </location>
</feature>
<reference evidence="6" key="1">
    <citation type="journal article" date="2019" name="Int. J. Syst. Evol. Microbiol.">
        <title>The Global Catalogue of Microorganisms (GCM) 10K type strain sequencing project: providing services to taxonomists for standard genome sequencing and annotation.</title>
        <authorList>
            <consortium name="The Broad Institute Genomics Platform"/>
            <consortium name="The Broad Institute Genome Sequencing Center for Infectious Disease"/>
            <person name="Wu L."/>
            <person name="Ma J."/>
        </authorList>
    </citation>
    <scope>NUCLEOTIDE SEQUENCE [LARGE SCALE GENOMIC DNA]</scope>
    <source>
        <strain evidence="6">CCUG 43304</strain>
    </source>
</reference>
<evidence type="ECO:0000256" key="3">
    <source>
        <dbReference type="ARBA" id="ARBA00023163"/>
    </source>
</evidence>
<dbReference type="InterPro" id="IPR000524">
    <property type="entry name" value="Tscrpt_reg_HTH_GntR"/>
</dbReference>
<evidence type="ECO:0000256" key="2">
    <source>
        <dbReference type="ARBA" id="ARBA00023125"/>
    </source>
</evidence>
<dbReference type="PROSITE" id="PS50949">
    <property type="entry name" value="HTH_GNTR"/>
    <property type="match status" value="1"/>
</dbReference>
<keyword evidence="3" id="KW-0804">Transcription</keyword>
<evidence type="ECO:0000256" key="1">
    <source>
        <dbReference type="ARBA" id="ARBA00023015"/>
    </source>
</evidence>
<dbReference type="InterPro" id="IPR008920">
    <property type="entry name" value="TF_FadR/GntR_C"/>
</dbReference>
<dbReference type="InterPro" id="IPR036390">
    <property type="entry name" value="WH_DNA-bd_sf"/>
</dbReference>
<dbReference type="CDD" id="cd07377">
    <property type="entry name" value="WHTH_GntR"/>
    <property type="match status" value="1"/>
</dbReference>
<dbReference type="Proteomes" id="UP001596306">
    <property type="component" value="Unassembled WGS sequence"/>
</dbReference>
<dbReference type="EMBL" id="JBHSTP010000001">
    <property type="protein sequence ID" value="MFC6355062.1"/>
    <property type="molecule type" value="Genomic_DNA"/>
</dbReference>
<dbReference type="PRINTS" id="PR00035">
    <property type="entry name" value="HTHGNTR"/>
</dbReference>